<dbReference type="EMBL" id="JARJCM010000305">
    <property type="protein sequence ID" value="KAJ7019159.1"/>
    <property type="molecule type" value="Genomic_DNA"/>
</dbReference>
<evidence type="ECO:0000313" key="2">
    <source>
        <dbReference type="EMBL" id="KAJ7019159.1"/>
    </source>
</evidence>
<feature type="compositionally biased region" description="Acidic residues" evidence="1">
    <location>
        <begin position="385"/>
        <end position="405"/>
    </location>
</feature>
<comment type="caution">
    <text evidence="2">The sequence shown here is derived from an EMBL/GenBank/DDBJ whole genome shotgun (WGS) entry which is preliminary data.</text>
</comment>
<accession>A0AAD6S0V5</accession>
<feature type="compositionally biased region" description="Basic residues" evidence="1">
    <location>
        <begin position="370"/>
        <end position="380"/>
    </location>
</feature>
<dbReference type="Proteomes" id="UP001218188">
    <property type="component" value="Unassembled WGS sequence"/>
</dbReference>
<sequence>MARTTAAHALRNPGRRVQLSRPRTSKSKAVRASDDLRLASSRRVRTEFNAAIDTEFTRRETVIMEIASMSNKKATYVRALLNSTSQFKAKRAPTLRNALLHQRWIDRPEDSKKKLQEYREELAEDERLGLIDLGTIDEKEKERLLEQLMEHRKLKRTGIRGSTKAAQLDSRATACRVGIVIRDLYERTGVRALAVFARGDPDDMSLPHSVDSDDASGFYRQVLGMTEVEFLRKFEEYNCTRDKGGEKNGVREMRRDNGMKIQEGLRKITNSSKLTMEYLNYDVTIREGRGVELAGWPVDIKMADHVNWNAETLRRIRDALRTGAIHWVAMPKAQHDELIAMHNARREALGAGSLRSRKPRADKGLPRGPQKNKKSGRKGSKRQEQDDDEGEDDENEEEEDDEDDTATPATTTTQPAPAAGVCATTALAAPPTHNPGTAISAFGDPEHVLPPFDMSAHPELHILPEHLPRLSTSLTTGAFELDPELMEMLNDPDAWMDEDLVLPTDPESRAFAASFSLNPIYTSTIPAFATTPSSAALPQHDERQVLTLAVSTASNTVAITSKRAAASQEHSDELLYR</sequence>
<gene>
    <name evidence="2" type="ORF">C8F04DRAFT_1324250</name>
</gene>
<feature type="compositionally biased region" description="Low complexity" evidence="1">
    <location>
        <begin position="406"/>
        <end position="418"/>
    </location>
</feature>
<name>A0AAD6S0V5_9AGAR</name>
<feature type="region of interest" description="Disordered" evidence="1">
    <location>
        <begin position="1"/>
        <end position="33"/>
    </location>
</feature>
<feature type="region of interest" description="Disordered" evidence="1">
    <location>
        <begin position="349"/>
        <end position="418"/>
    </location>
</feature>
<organism evidence="2 3">
    <name type="scientific">Mycena alexandri</name>
    <dbReference type="NCBI Taxonomy" id="1745969"/>
    <lineage>
        <taxon>Eukaryota</taxon>
        <taxon>Fungi</taxon>
        <taxon>Dikarya</taxon>
        <taxon>Basidiomycota</taxon>
        <taxon>Agaricomycotina</taxon>
        <taxon>Agaricomycetes</taxon>
        <taxon>Agaricomycetidae</taxon>
        <taxon>Agaricales</taxon>
        <taxon>Marasmiineae</taxon>
        <taxon>Mycenaceae</taxon>
        <taxon>Mycena</taxon>
    </lineage>
</organism>
<proteinExistence type="predicted"/>
<protein>
    <submittedName>
        <fullName evidence="2">Uncharacterized protein</fullName>
    </submittedName>
</protein>
<evidence type="ECO:0000256" key="1">
    <source>
        <dbReference type="SAM" id="MobiDB-lite"/>
    </source>
</evidence>
<keyword evidence="3" id="KW-1185">Reference proteome</keyword>
<dbReference type="AlphaFoldDB" id="A0AAD6S0V5"/>
<evidence type="ECO:0000313" key="3">
    <source>
        <dbReference type="Proteomes" id="UP001218188"/>
    </source>
</evidence>
<reference evidence="2" key="1">
    <citation type="submission" date="2023-03" db="EMBL/GenBank/DDBJ databases">
        <title>Massive genome expansion in bonnet fungi (Mycena s.s.) driven by repeated elements and novel gene families across ecological guilds.</title>
        <authorList>
            <consortium name="Lawrence Berkeley National Laboratory"/>
            <person name="Harder C.B."/>
            <person name="Miyauchi S."/>
            <person name="Viragh M."/>
            <person name="Kuo A."/>
            <person name="Thoen E."/>
            <person name="Andreopoulos B."/>
            <person name="Lu D."/>
            <person name="Skrede I."/>
            <person name="Drula E."/>
            <person name="Henrissat B."/>
            <person name="Morin E."/>
            <person name="Kohler A."/>
            <person name="Barry K."/>
            <person name="LaButti K."/>
            <person name="Morin E."/>
            <person name="Salamov A."/>
            <person name="Lipzen A."/>
            <person name="Mereny Z."/>
            <person name="Hegedus B."/>
            <person name="Baldrian P."/>
            <person name="Stursova M."/>
            <person name="Weitz H."/>
            <person name="Taylor A."/>
            <person name="Grigoriev I.V."/>
            <person name="Nagy L.G."/>
            <person name="Martin F."/>
            <person name="Kauserud H."/>
        </authorList>
    </citation>
    <scope>NUCLEOTIDE SEQUENCE</scope>
    <source>
        <strain evidence="2">CBHHK200</strain>
    </source>
</reference>